<evidence type="ECO:0000313" key="2">
    <source>
        <dbReference type="EMBL" id="KAA0035634.1"/>
    </source>
</evidence>
<protein>
    <submittedName>
        <fullName evidence="2">Retrotransposon protein</fullName>
    </submittedName>
</protein>
<dbReference type="EMBL" id="SSTD01000141">
    <property type="protein sequence ID" value="TYK30908.1"/>
    <property type="molecule type" value="Genomic_DNA"/>
</dbReference>
<dbReference type="EMBL" id="SSTE01019907">
    <property type="protein sequence ID" value="KAA0035634.1"/>
    <property type="molecule type" value="Genomic_DNA"/>
</dbReference>
<comment type="caution">
    <text evidence="2">The sequence shown here is derived from an EMBL/GenBank/DDBJ whole genome shotgun (WGS) entry which is preliminary data.</text>
</comment>
<feature type="compositionally biased region" description="Low complexity" evidence="1">
    <location>
        <begin position="49"/>
        <end position="64"/>
    </location>
</feature>
<organism evidence="2 4">
    <name type="scientific">Cucumis melo var. makuwa</name>
    <name type="common">Oriental melon</name>
    <dbReference type="NCBI Taxonomy" id="1194695"/>
    <lineage>
        <taxon>Eukaryota</taxon>
        <taxon>Viridiplantae</taxon>
        <taxon>Streptophyta</taxon>
        <taxon>Embryophyta</taxon>
        <taxon>Tracheophyta</taxon>
        <taxon>Spermatophyta</taxon>
        <taxon>Magnoliopsida</taxon>
        <taxon>eudicotyledons</taxon>
        <taxon>Gunneridae</taxon>
        <taxon>Pentapetalae</taxon>
        <taxon>rosids</taxon>
        <taxon>fabids</taxon>
        <taxon>Cucurbitales</taxon>
        <taxon>Cucurbitaceae</taxon>
        <taxon>Benincaseae</taxon>
        <taxon>Cucumis</taxon>
    </lineage>
</organism>
<reference evidence="4 5" key="1">
    <citation type="submission" date="2019-08" db="EMBL/GenBank/DDBJ databases">
        <title>Draft genome sequences of two oriental melons (Cucumis melo L. var makuwa).</title>
        <authorList>
            <person name="Kwon S.-Y."/>
        </authorList>
    </citation>
    <scope>NUCLEOTIDE SEQUENCE [LARGE SCALE GENOMIC DNA]</scope>
    <source>
        <strain evidence="5">cv. Chang Bougi</strain>
        <strain evidence="4">cv. SW 3</strain>
        <tissue evidence="2">Leaf</tissue>
    </source>
</reference>
<evidence type="ECO:0000313" key="3">
    <source>
        <dbReference type="EMBL" id="TYK30908.1"/>
    </source>
</evidence>
<feature type="region of interest" description="Disordered" evidence="1">
    <location>
        <begin position="31"/>
        <end position="67"/>
    </location>
</feature>
<proteinExistence type="predicted"/>
<dbReference type="Proteomes" id="UP000321947">
    <property type="component" value="Unassembled WGS sequence"/>
</dbReference>
<accession>A0A5A7SWD7</accession>
<gene>
    <name evidence="3" type="ORF">E5676_scaffold455G001170</name>
    <name evidence="2" type="ORF">E6C27_scaffold285G003250</name>
</gene>
<evidence type="ECO:0000313" key="5">
    <source>
        <dbReference type="Proteomes" id="UP000321947"/>
    </source>
</evidence>
<dbReference type="AlphaFoldDB" id="A0A5A7SWD7"/>
<dbReference type="Proteomes" id="UP000321393">
    <property type="component" value="Unassembled WGS sequence"/>
</dbReference>
<evidence type="ECO:0000256" key="1">
    <source>
        <dbReference type="SAM" id="MobiDB-lite"/>
    </source>
</evidence>
<name>A0A5A7SWD7_CUCMM</name>
<evidence type="ECO:0000313" key="4">
    <source>
        <dbReference type="Proteomes" id="UP000321393"/>
    </source>
</evidence>
<sequence>MAAHAETFADIDLNVPADNDSVPTEDGIDMEFPAMCSPRMNMSPKDMMGSRSSRSSDGRTGSSGLKRKCSSLRHMTWFRNVIELMEAIPNLTMAEKSMCVMIVNEKMSLMRSFIKMFDSRKAFYCRVLLSGDP</sequence>